<dbReference type="PANTHER" id="PTHR33840">
    <property type="match status" value="1"/>
</dbReference>
<dbReference type="InterPro" id="IPR018712">
    <property type="entry name" value="Tle1-like_cat"/>
</dbReference>
<evidence type="ECO:0000259" key="1">
    <source>
        <dbReference type="Pfam" id="PF09994"/>
    </source>
</evidence>
<dbReference type="EMBL" id="JBBBZM010000135">
    <property type="protein sequence ID" value="KAL0633157.1"/>
    <property type="molecule type" value="Genomic_DNA"/>
</dbReference>
<proteinExistence type="predicted"/>
<accession>A0ABR3GB33</accession>
<evidence type="ECO:0000313" key="3">
    <source>
        <dbReference type="Proteomes" id="UP001447188"/>
    </source>
</evidence>
<protein>
    <recommendedName>
        <fullName evidence="1">T6SS Phospholipase effector Tle1-like catalytic domain-containing protein</fullName>
    </recommendedName>
</protein>
<dbReference type="Proteomes" id="UP001447188">
    <property type="component" value="Unassembled WGS sequence"/>
</dbReference>
<dbReference type="PANTHER" id="PTHR33840:SF2">
    <property type="entry name" value="TLE1 PHOSPHOLIPASE DOMAIN-CONTAINING PROTEIN"/>
    <property type="match status" value="1"/>
</dbReference>
<feature type="domain" description="T6SS Phospholipase effector Tle1-like catalytic" evidence="1">
    <location>
        <begin position="1"/>
        <end position="271"/>
    </location>
</feature>
<reference evidence="2 3" key="1">
    <citation type="submission" date="2024-02" db="EMBL/GenBank/DDBJ databases">
        <title>Discinaceae phylogenomics.</title>
        <authorList>
            <person name="Dirks A.C."/>
            <person name="James T.Y."/>
        </authorList>
    </citation>
    <scope>NUCLEOTIDE SEQUENCE [LARGE SCALE GENOMIC DNA]</scope>
    <source>
        <strain evidence="2 3">ACD0624</strain>
    </source>
</reference>
<comment type="caution">
    <text evidence="2">The sequence shown here is derived from an EMBL/GenBank/DDBJ whole genome shotgun (WGS) entry which is preliminary data.</text>
</comment>
<evidence type="ECO:0000313" key="2">
    <source>
        <dbReference type="EMBL" id="KAL0633157.1"/>
    </source>
</evidence>
<dbReference type="Pfam" id="PF09994">
    <property type="entry name" value="T6SS_Tle1-like_cat"/>
    <property type="match status" value="1"/>
</dbReference>
<organism evidence="2 3">
    <name type="scientific">Discina gigas</name>
    <dbReference type="NCBI Taxonomy" id="1032678"/>
    <lineage>
        <taxon>Eukaryota</taxon>
        <taxon>Fungi</taxon>
        <taxon>Dikarya</taxon>
        <taxon>Ascomycota</taxon>
        <taxon>Pezizomycotina</taxon>
        <taxon>Pezizomycetes</taxon>
        <taxon>Pezizales</taxon>
        <taxon>Discinaceae</taxon>
        <taxon>Discina</taxon>
    </lineage>
</organism>
<sequence>MRHYSPGDDIILFGFSRGAYTARFLAEMLDHVGLVSQGNEEMIMFAWKTFSNWQQRRESAEGWSEQKEEMYKYMKAFRETFARPVRRIRFLGLFDTVNAVPRFENAWLDRSGNFPYTAQSTARVIRHAVGIDERRAKFRQDLVEKVTSGPTRKPSFKAEKLLNKAVENGGGARRTSTNGHGEHQVYQNRSGLQHHRFSTSHERLSVTGDKESVLSLDIHAHADEDEEDERAEQDIQEVWFPGAHGDIGGGWDLPDGEESLSHGPLVWMVREARKAGVVFDTQRMKENNCWLDDFELEESSLDAAAAAGIPTIEISSDSPAVSTPDILATKTTNRPTSNGIARVTSEANRKGNARQYLLNAYTKGRIHDCLCWPEGGLTFTGTLGWKIMEYLPFRRMDLQPDGSWKPIMWPLPRGEVRDIPDNVTIHNSVIRRMLADENYRPGNLIVGGGGRGVKRAPDSFGIGEWVVLKEKGDLVGELLEKRPK</sequence>
<keyword evidence="3" id="KW-1185">Reference proteome</keyword>
<name>A0ABR3GB33_9PEZI</name>
<gene>
    <name evidence="2" type="ORF">Q9L58_007943</name>
</gene>